<keyword evidence="5 6" id="KW-0862">Zinc</keyword>
<dbReference type="InterPro" id="IPR057451">
    <property type="entry name" value="BRWD/PHIP_AD"/>
</dbReference>
<dbReference type="SUPFAM" id="SSF57850">
    <property type="entry name" value="RING/U-box"/>
    <property type="match status" value="1"/>
</dbReference>
<sequence length="723" mass="83067">MICWERLTDSYLATGHTPDCNIRIWNTSNGEMVSLLKGHTNEVFVVECHPKEPRILLTAGHDGQVIIWDMLAAVQLKVFQIEYKDEGVPCIFDCKWSPDGLTVAAADIFGYLTIFGFGSSTPYEQHPEEQFFHTDYRPLMRDRNNYVVDEQTQLPPHLLPPPYLVDIDGHPYPVKYQESILKHLRTGTNAHSLSADRPIDDTEDYDEYMRKHFAQFDKERKTFQERNRRSTQPTAMPTESDVPSPPTPEGRSLRSGRTIDTREFSGYYEYEEGERGGASPPVHEGDSDSDALIDEGWDTGSTASSDISDWANEAAPYNPSLSNNRTRKNRRRESTVSEIPSEVTIDEEERLRDREGGGGGGRVRRTVRSGVLLSSSTNTSSTTANNDTKPMETKHTVKKVRKGFDYSIYWPTDWLKMNSPQVSPYYPQVGDIVVYCYQGHIMYRDEVKKQRPYVWKNQLLPHQKYPQMRPQEYCLVNNVHFVVGPPTLCSITLNPHIVSCCGHNFCGSCIERVKTSNGSCPMCNEKEYQAIPDKKCSRIINGLEVYCSNKEKGCQWKGELKNMSTHLNKEKREGECQYEEVKCRYRKCQERKQRRHLEDHEDKECPQRPFQCQYCRRKGMFLSITKDHYEECRQYPVTCPNKCVSTEMPRGSLAAHINECPLERVDCVFSWAGCKDKPLRKDVHVHVQAIAIKHSTLLAVACGQLKKENEQMKQEMVDTCQLD</sequence>
<dbReference type="PROSITE" id="PS50089">
    <property type="entry name" value="ZF_RING_2"/>
    <property type="match status" value="1"/>
</dbReference>
<dbReference type="InterPro" id="IPR017907">
    <property type="entry name" value="Znf_RING_CS"/>
</dbReference>
<dbReference type="GO" id="GO:0008360">
    <property type="term" value="P:regulation of cell shape"/>
    <property type="evidence" value="ECO:0007669"/>
    <property type="project" value="TreeGrafter"/>
</dbReference>
<protein>
    <recommendedName>
        <fullName evidence="12">RING-type domain-containing protein</fullName>
    </recommendedName>
</protein>
<dbReference type="Pfam" id="PF25313">
    <property type="entry name" value="BRWD_AD"/>
    <property type="match status" value="1"/>
</dbReference>
<feature type="zinc finger region" description="TRAF-type" evidence="6">
    <location>
        <begin position="565"/>
        <end position="618"/>
    </location>
</feature>
<dbReference type="PANTHER" id="PTHR16266:SF17">
    <property type="entry name" value="BRWD3"/>
    <property type="match status" value="1"/>
</dbReference>
<feature type="compositionally biased region" description="Acidic residues" evidence="8">
    <location>
        <begin position="287"/>
        <end position="297"/>
    </location>
</feature>
<dbReference type="OrthoDB" id="10265743at2759"/>
<evidence type="ECO:0000256" key="7">
    <source>
        <dbReference type="PROSITE-ProRule" id="PRU00221"/>
    </source>
</evidence>
<evidence type="ECO:0000256" key="3">
    <source>
        <dbReference type="ARBA" id="ARBA00022737"/>
    </source>
</evidence>
<dbReference type="EnsemblMetazoa" id="Aqu2.1.09561_001">
    <property type="protein sequence ID" value="Aqu2.1.09561_001"/>
    <property type="gene ID" value="Aqu2.1.09561"/>
</dbReference>
<evidence type="ECO:0000259" key="10">
    <source>
        <dbReference type="PROSITE" id="PS50145"/>
    </source>
</evidence>
<feature type="compositionally biased region" description="Basic and acidic residues" evidence="8">
    <location>
        <begin position="216"/>
        <end position="228"/>
    </location>
</feature>
<dbReference type="STRING" id="400682.A0A1X7T4Y5"/>
<evidence type="ECO:0000259" key="9">
    <source>
        <dbReference type="PROSITE" id="PS50089"/>
    </source>
</evidence>
<evidence type="ECO:0008006" key="12">
    <source>
        <dbReference type="Google" id="ProtNLM"/>
    </source>
</evidence>
<accession>A0A1X7T4Y5</accession>
<dbReference type="PROSITE" id="PS50294">
    <property type="entry name" value="WD_REPEATS_REGION"/>
    <property type="match status" value="1"/>
</dbReference>
<dbReference type="InterPro" id="IPR052060">
    <property type="entry name" value="Bromo_WD_repeat"/>
</dbReference>
<dbReference type="SUPFAM" id="SSF50978">
    <property type="entry name" value="WD40 repeat-like"/>
    <property type="match status" value="1"/>
</dbReference>
<evidence type="ECO:0000256" key="5">
    <source>
        <dbReference type="ARBA" id="ARBA00022833"/>
    </source>
</evidence>
<dbReference type="PANTHER" id="PTHR16266">
    <property type="entry name" value="WD REPEAT DOMAIN 9"/>
    <property type="match status" value="1"/>
</dbReference>
<dbReference type="GO" id="GO:0006357">
    <property type="term" value="P:regulation of transcription by RNA polymerase II"/>
    <property type="evidence" value="ECO:0007669"/>
    <property type="project" value="TreeGrafter"/>
</dbReference>
<dbReference type="InterPro" id="IPR001841">
    <property type="entry name" value="Znf_RING"/>
</dbReference>
<dbReference type="InParanoid" id="A0A1X7T4Y5"/>
<evidence type="ECO:0000256" key="8">
    <source>
        <dbReference type="SAM" id="MobiDB-lite"/>
    </source>
</evidence>
<name>A0A1X7T4Y5_AMPQE</name>
<dbReference type="eggNOG" id="KOG0297">
    <property type="taxonomic scope" value="Eukaryota"/>
</dbReference>
<dbReference type="PROSITE" id="PS50145">
    <property type="entry name" value="ZF_TRAF"/>
    <property type="match status" value="2"/>
</dbReference>
<feature type="zinc finger region" description="TRAF-type" evidence="6">
    <location>
        <begin position="628"/>
        <end position="675"/>
    </location>
</feature>
<dbReference type="Pfam" id="PF02176">
    <property type="entry name" value="zf-TRAF"/>
    <property type="match status" value="1"/>
</dbReference>
<dbReference type="GO" id="GO:0008270">
    <property type="term" value="F:zinc ion binding"/>
    <property type="evidence" value="ECO:0007669"/>
    <property type="project" value="UniProtKB-KW"/>
</dbReference>
<evidence type="ECO:0000256" key="1">
    <source>
        <dbReference type="ARBA" id="ARBA00022574"/>
    </source>
</evidence>
<evidence type="ECO:0000313" key="11">
    <source>
        <dbReference type="EnsemblMetazoa" id="Aqu2.1.09561_001"/>
    </source>
</evidence>
<dbReference type="Pfam" id="PF00400">
    <property type="entry name" value="WD40"/>
    <property type="match status" value="1"/>
</dbReference>
<feature type="region of interest" description="Disordered" evidence="8">
    <location>
        <begin position="216"/>
        <end position="395"/>
    </location>
</feature>
<dbReference type="SUPFAM" id="SSF49599">
    <property type="entry name" value="TRAF domain-like"/>
    <property type="match status" value="1"/>
</dbReference>
<feature type="domain" description="RING-type" evidence="9">
    <location>
        <begin position="488"/>
        <end position="524"/>
    </location>
</feature>
<keyword evidence="3" id="KW-0677">Repeat</keyword>
<dbReference type="Gene3D" id="2.130.10.10">
    <property type="entry name" value="YVTN repeat-like/Quinoprotein amine dehydrogenase"/>
    <property type="match status" value="1"/>
</dbReference>
<dbReference type="PROSITE" id="PS00518">
    <property type="entry name" value="ZF_RING_1"/>
    <property type="match status" value="1"/>
</dbReference>
<dbReference type="SMART" id="SM00320">
    <property type="entry name" value="WD40"/>
    <property type="match status" value="1"/>
</dbReference>
<dbReference type="AlphaFoldDB" id="A0A1X7T4Y5"/>
<dbReference type="InterPro" id="IPR001293">
    <property type="entry name" value="Znf_TRAF"/>
</dbReference>
<dbReference type="InterPro" id="IPR036322">
    <property type="entry name" value="WD40_repeat_dom_sf"/>
</dbReference>
<dbReference type="InterPro" id="IPR015943">
    <property type="entry name" value="WD40/YVTN_repeat-like_dom_sf"/>
</dbReference>
<feature type="domain" description="TRAF-type" evidence="10">
    <location>
        <begin position="628"/>
        <end position="675"/>
    </location>
</feature>
<feature type="domain" description="TRAF-type" evidence="10">
    <location>
        <begin position="565"/>
        <end position="618"/>
    </location>
</feature>
<dbReference type="GO" id="GO:0007010">
    <property type="term" value="P:cytoskeleton organization"/>
    <property type="evidence" value="ECO:0007669"/>
    <property type="project" value="TreeGrafter"/>
</dbReference>
<dbReference type="InterPro" id="IPR001680">
    <property type="entry name" value="WD40_rpt"/>
</dbReference>
<dbReference type="InterPro" id="IPR019775">
    <property type="entry name" value="WD40_repeat_CS"/>
</dbReference>
<organism evidence="11">
    <name type="scientific">Amphimedon queenslandica</name>
    <name type="common">Sponge</name>
    <dbReference type="NCBI Taxonomy" id="400682"/>
    <lineage>
        <taxon>Eukaryota</taxon>
        <taxon>Metazoa</taxon>
        <taxon>Porifera</taxon>
        <taxon>Demospongiae</taxon>
        <taxon>Heteroscleromorpha</taxon>
        <taxon>Haplosclerida</taxon>
        <taxon>Niphatidae</taxon>
        <taxon>Amphimedon</taxon>
    </lineage>
</organism>
<reference evidence="11" key="1">
    <citation type="submission" date="2017-05" db="UniProtKB">
        <authorList>
            <consortium name="EnsemblMetazoa"/>
        </authorList>
    </citation>
    <scope>IDENTIFICATION</scope>
</reference>
<dbReference type="PROSITE" id="PS50082">
    <property type="entry name" value="WD_REPEATS_2"/>
    <property type="match status" value="1"/>
</dbReference>
<feature type="repeat" description="WD" evidence="7">
    <location>
        <begin position="36"/>
        <end position="70"/>
    </location>
</feature>
<evidence type="ECO:0000256" key="6">
    <source>
        <dbReference type="PROSITE-ProRule" id="PRU00207"/>
    </source>
</evidence>
<dbReference type="PROSITE" id="PS00678">
    <property type="entry name" value="WD_REPEATS_1"/>
    <property type="match status" value="1"/>
</dbReference>
<dbReference type="InterPro" id="IPR013083">
    <property type="entry name" value="Znf_RING/FYVE/PHD"/>
</dbReference>
<keyword evidence="1 7" id="KW-0853">WD repeat</keyword>
<proteinExistence type="predicted"/>
<dbReference type="GO" id="GO:0005634">
    <property type="term" value="C:nucleus"/>
    <property type="evidence" value="ECO:0007669"/>
    <property type="project" value="TreeGrafter"/>
</dbReference>
<evidence type="ECO:0000256" key="2">
    <source>
        <dbReference type="ARBA" id="ARBA00022723"/>
    </source>
</evidence>
<feature type="compositionally biased region" description="Low complexity" evidence="8">
    <location>
        <begin position="368"/>
        <end position="388"/>
    </location>
</feature>
<dbReference type="Gene3D" id="3.30.40.10">
    <property type="entry name" value="Zinc/RING finger domain, C3HC4 (zinc finger)"/>
    <property type="match status" value="3"/>
</dbReference>
<keyword evidence="2 6" id="KW-0479">Metal-binding</keyword>
<keyword evidence="4 6" id="KW-0863">Zinc-finger</keyword>
<evidence type="ECO:0000256" key="4">
    <source>
        <dbReference type="ARBA" id="ARBA00022771"/>
    </source>
</evidence>